<evidence type="ECO:0000313" key="2">
    <source>
        <dbReference type="WBParaSite" id="SPAL_0001613100.1"/>
    </source>
</evidence>
<dbReference type="WBParaSite" id="SPAL_0001613100.1">
    <property type="protein sequence ID" value="SPAL_0001613100.1"/>
    <property type="gene ID" value="SPAL_0001613100"/>
</dbReference>
<evidence type="ECO:0000313" key="1">
    <source>
        <dbReference type="Proteomes" id="UP000046392"/>
    </source>
</evidence>
<keyword evidence="1" id="KW-1185">Reference proteome</keyword>
<protein>
    <submittedName>
        <fullName evidence="2">Uncharacterized protein</fullName>
    </submittedName>
</protein>
<reference evidence="2" key="1">
    <citation type="submission" date="2017-02" db="UniProtKB">
        <authorList>
            <consortium name="WormBaseParasite"/>
        </authorList>
    </citation>
    <scope>IDENTIFICATION</scope>
</reference>
<accession>A0A0N5CE41</accession>
<proteinExistence type="predicted"/>
<name>A0A0N5CE41_STREA</name>
<sequence>MASTNSISAENDSNNRDTDRQKFKKDLVIKKLNQNFCLYKETFVKFKCKDFDDVLKKGRDEDLTSKEKGKIQRFTNLLYIECWKDGVYQNLQLSSIFCEELEKMLKLKNKKQLMLENCRVRCPVLEIEMKYHQINKLIMMKSLNVLKMMKV</sequence>
<dbReference type="Proteomes" id="UP000046392">
    <property type="component" value="Unplaced"/>
</dbReference>
<organism evidence="1 2">
    <name type="scientific">Strongyloides papillosus</name>
    <name type="common">Intestinal threadworm</name>
    <dbReference type="NCBI Taxonomy" id="174720"/>
    <lineage>
        <taxon>Eukaryota</taxon>
        <taxon>Metazoa</taxon>
        <taxon>Ecdysozoa</taxon>
        <taxon>Nematoda</taxon>
        <taxon>Chromadorea</taxon>
        <taxon>Rhabditida</taxon>
        <taxon>Tylenchina</taxon>
        <taxon>Panagrolaimomorpha</taxon>
        <taxon>Strongyloidoidea</taxon>
        <taxon>Strongyloididae</taxon>
        <taxon>Strongyloides</taxon>
    </lineage>
</organism>
<dbReference type="AlphaFoldDB" id="A0A0N5CE41"/>